<name>A0AA88DYR4_FICCA</name>
<gene>
    <name evidence="1" type="ORF">TIFTF001_033350</name>
</gene>
<protein>
    <submittedName>
        <fullName evidence="1">Uncharacterized protein</fullName>
    </submittedName>
</protein>
<comment type="caution">
    <text evidence="1">The sequence shown here is derived from an EMBL/GenBank/DDBJ whole genome shotgun (WGS) entry which is preliminary data.</text>
</comment>
<keyword evidence="2" id="KW-1185">Reference proteome</keyword>
<evidence type="ECO:0000313" key="2">
    <source>
        <dbReference type="Proteomes" id="UP001187192"/>
    </source>
</evidence>
<sequence>MPTSSSLPHQGKTCSPRLAKEPAIQAQVCVPKNGPKLTKIRSHQGLPNVTQQGGSLQLRPSQEQHYTGHSRQGKYNSAYSIGFCCDTYPSQVYGLLYVIMSDMQSLRYDYDLCMCDIKRHAHQFLSRNKIKYEMMKSKQPTGNL</sequence>
<proteinExistence type="predicted"/>
<dbReference type="Proteomes" id="UP001187192">
    <property type="component" value="Unassembled WGS sequence"/>
</dbReference>
<dbReference type="EMBL" id="BTGU01000174">
    <property type="protein sequence ID" value="GMN64271.1"/>
    <property type="molecule type" value="Genomic_DNA"/>
</dbReference>
<accession>A0AA88DYR4</accession>
<organism evidence="1 2">
    <name type="scientific">Ficus carica</name>
    <name type="common">Common fig</name>
    <dbReference type="NCBI Taxonomy" id="3494"/>
    <lineage>
        <taxon>Eukaryota</taxon>
        <taxon>Viridiplantae</taxon>
        <taxon>Streptophyta</taxon>
        <taxon>Embryophyta</taxon>
        <taxon>Tracheophyta</taxon>
        <taxon>Spermatophyta</taxon>
        <taxon>Magnoliopsida</taxon>
        <taxon>eudicotyledons</taxon>
        <taxon>Gunneridae</taxon>
        <taxon>Pentapetalae</taxon>
        <taxon>rosids</taxon>
        <taxon>fabids</taxon>
        <taxon>Rosales</taxon>
        <taxon>Moraceae</taxon>
        <taxon>Ficeae</taxon>
        <taxon>Ficus</taxon>
    </lineage>
</organism>
<reference evidence="1" key="1">
    <citation type="submission" date="2023-07" db="EMBL/GenBank/DDBJ databases">
        <title>draft genome sequence of fig (Ficus carica).</title>
        <authorList>
            <person name="Takahashi T."/>
            <person name="Nishimura K."/>
        </authorList>
    </citation>
    <scope>NUCLEOTIDE SEQUENCE</scope>
</reference>
<dbReference type="AlphaFoldDB" id="A0AA88DYR4"/>
<evidence type="ECO:0000313" key="1">
    <source>
        <dbReference type="EMBL" id="GMN64271.1"/>
    </source>
</evidence>